<comment type="caution">
    <text evidence="1">The sequence shown here is derived from an EMBL/GenBank/DDBJ whole genome shotgun (WGS) entry which is preliminary data.</text>
</comment>
<dbReference type="Proteomes" id="UP000051446">
    <property type="component" value="Unassembled WGS sequence"/>
</dbReference>
<dbReference type="AlphaFoldDB" id="A0A0R2Y8G2"/>
<dbReference type="GeneID" id="61829847"/>
<dbReference type="EMBL" id="JYLH01000016">
    <property type="protein sequence ID" value="KRP42443.1"/>
    <property type="molecule type" value="Genomic_DNA"/>
</dbReference>
<accession>A0A0R2Y8G2</accession>
<gene>
    <name evidence="1" type="ORF">TU73_22590</name>
</gene>
<sequence length="95" mass="10971">MRQGVDQGYLESDDYKAYKEIEEQIGLCTPEQAWAMYYVSTGMVRENITLAVMEHIGRGNRALLLEFPDLVRVEGRDYEPGALASNWPLLRRYRG</sequence>
<organism evidence="1 2">
    <name type="scientific">Pseudomonas libanensis</name>
    <dbReference type="NCBI Taxonomy" id="75588"/>
    <lineage>
        <taxon>Bacteria</taxon>
        <taxon>Pseudomonadati</taxon>
        <taxon>Pseudomonadota</taxon>
        <taxon>Gammaproteobacteria</taxon>
        <taxon>Pseudomonadales</taxon>
        <taxon>Pseudomonadaceae</taxon>
        <taxon>Pseudomonas</taxon>
    </lineage>
</organism>
<evidence type="ECO:0000313" key="1">
    <source>
        <dbReference type="EMBL" id="KRP42443.1"/>
    </source>
</evidence>
<protein>
    <submittedName>
        <fullName evidence="1">Uncharacterized protein</fullName>
    </submittedName>
</protein>
<reference evidence="1 2" key="1">
    <citation type="submission" date="2015-02" db="EMBL/GenBank/DDBJ databases">
        <title>Pseudomonas helleri sp. nov. and Pseudomonas weihenstephanensis sp. nov., isolated from raw cows milk.</title>
        <authorList>
            <person name="von Neubeck M."/>
            <person name="Huptas C."/>
            <person name="Wenning M."/>
            <person name="Scherer S."/>
        </authorList>
    </citation>
    <scope>NUCLEOTIDE SEQUENCE [LARGE SCALE GENOMIC DNA]</scope>
    <source>
        <strain evidence="1 2">DSM 17149</strain>
    </source>
</reference>
<evidence type="ECO:0000313" key="2">
    <source>
        <dbReference type="Proteomes" id="UP000051446"/>
    </source>
</evidence>
<dbReference type="PATRIC" id="fig|75588.4.peg.1269"/>
<proteinExistence type="predicted"/>
<name>A0A0R2Y8G2_9PSED</name>
<dbReference type="RefSeq" id="WP_056846288.1">
    <property type="nucleotide sequence ID" value="NZ_JYLH01000016.1"/>
</dbReference>